<accession>A0AAD9RYB3</accession>
<keyword evidence="1" id="KW-0732">Signal</keyword>
<evidence type="ECO:0000313" key="3">
    <source>
        <dbReference type="Proteomes" id="UP001258017"/>
    </source>
</evidence>
<keyword evidence="3" id="KW-1185">Reference proteome</keyword>
<dbReference type="AlphaFoldDB" id="A0AAD9RYB3"/>
<dbReference type="EMBL" id="JAIFRP010000006">
    <property type="protein sequence ID" value="KAK2588195.1"/>
    <property type="molecule type" value="Genomic_DNA"/>
</dbReference>
<evidence type="ECO:0000313" key="2">
    <source>
        <dbReference type="EMBL" id="KAK2588195.1"/>
    </source>
</evidence>
<sequence length="129" mass="14725">MIHLKAAIFICSLVLFKTANGRPTSDRFENAEENDASTVISSSDIEKKQSDVPLIRFKRVSDQRLAELETLYALSKINFITTTDRPVYVKINPMVIGRRRRSVSDSNDHVTRRIDRRSSKSTINEILIS</sequence>
<reference evidence="2" key="2">
    <citation type="journal article" date="2023" name="Commun. Biol.">
        <title>Intrasexual cuticular hydrocarbon dimorphism in a wasp sheds light on hydrocarbon biosynthesis genes in Hymenoptera.</title>
        <authorList>
            <person name="Moris V.C."/>
            <person name="Podsiadlowski L."/>
            <person name="Martin S."/>
            <person name="Oeyen J.P."/>
            <person name="Donath A."/>
            <person name="Petersen M."/>
            <person name="Wilbrandt J."/>
            <person name="Misof B."/>
            <person name="Liedtke D."/>
            <person name="Thamm M."/>
            <person name="Scheiner R."/>
            <person name="Schmitt T."/>
            <person name="Niehuis O."/>
        </authorList>
    </citation>
    <scope>NUCLEOTIDE SEQUENCE</scope>
    <source>
        <strain evidence="2">GBR_01_08_01A</strain>
    </source>
</reference>
<gene>
    <name evidence="2" type="ORF">KPH14_004234</name>
</gene>
<comment type="caution">
    <text evidence="2">The sequence shown here is derived from an EMBL/GenBank/DDBJ whole genome shotgun (WGS) entry which is preliminary data.</text>
</comment>
<protein>
    <submittedName>
        <fullName evidence="2">Uncharacterized protein</fullName>
    </submittedName>
</protein>
<evidence type="ECO:0000256" key="1">
    <source>
        <dbReference type="SAM" id="SignalP"/>
    </source>
</evidence>
<feature type="chain" id="PRO_5041947394" evidence="1">
    <location>
        <begin position="22"/>
        <end position="129"/>
    </location>
</feature>
<proteinExistence type="predicted"/>
<organism evidence="2 3">
    <name type="scientific">Odynerus spinipes</name>
    <dbReference type="NCBI Taxonomy" id="1348599"/>
    <lineage>
        <taxon>Eukaryota</taxon>
        <taxon>Metazoa</taxon>
        <taxon>Ecdysozoa</taxon>
        <taxon>Arthropoda</taxon>
        <taxon>Hexapoda</taxon>
        <taxon>Insecta</taxon>
        <taxon>Pterygota</taxon>
        <taxon>Neoptera</taxon>
        <taxon>Endopterygota</taxon>
        <taxon>Hymenoptera</taxon>
        <taxon>Apocrita</taxon>
        <taxon>Aculeata</taxon>
        <taxon>Vespoidea</taxon>
        <taxon>Vespidae</taxon>
        <taxon>Eumeninae</taxon>
        <taxon>Odynerus</taxon>
    </lineage>
</organism>
<name>A0AAD9RYB3_9HYME</name>
<feature type="signal peptide" evidence="1">
    <location>
        <begin position="1"/>
        <end position="21"/>
    </location>
</feature>
<reference evidence="2" key="1">
    <citation type="submission" date="2021-08" db="EMBL/GenBank/DDBJ databases">
        <authorList>
            <person name="Misof B."/>
            <person name="Oliver O."/>
            <person name="Podsiadlowski L."/>
            <person name="Donath A."/>
            <person name="Peters R."/>
            <person name="Mayer C."/>
            <person name="Rust J."/>
            <person name="Gunkel S."/>
            <person name="Lesny P."/>
            <person name="Martin S."/>
            <person name="Oeyen J.P."/>
            <person name="Petersen M."/>
            <person name="Panagiotis P."/>
            <person name="Wilbrandt J."/>
            <person name="Tanja T."/>
        </authorList>
    </citation>
    <scope>NUCLEOTIDE SEQUENCE</scope>
    <source>
        <strain evidence="2">GBR_01_08_01A</strain>
        <tissue evidence="2">Thorax + abdomen</tissue>
    </source>
</reference>
<dbReference type="Proteomes" id="UP001258017">
    <property type="component" value="Unassembled WGS sequence"/>
</dbReference>